<dbReference type="PANTHER" id="PTHR10996:SF178">
    <property type="entry name" value="2-HYDROXYACID DEHYDROGENASE YGL185C-RELATED"/>
    <property type="match status" value="1"/>
</dbReference>
<evidence type="ECO:0000256" key="3">
    <source>
        <dbReference type="ARBA" id="ARBA00023027"/>
    </source>
</evidence>
<dbReference type="InterPro" id="IPR006139">
    <property type="entry name" value="D-isomer_2_OHA_DH_cat_dom"/>
</dbReference>
<comment type="similarity">
    <text evidence="1 4">Belongs to the D-isomer specific 2-hydroxyacid dehydrogenase family.</text>
</comment>
<evidence type="ECO:0000259" key="5">
    <source>
        <dbReference type="Pfam" id="PF00389"/>
    </source>
</evidence>
<reference evidence="7 8" key="1">
    <citation type="submission" date="2021-05" db="EMBL/GenBank/DDBJ databases">
        <title>Kineosporia and Streptomyces sp. nov. two new marine actinobacteria isolated from Coral.</title>
        <authorList>
            <person name="Buangrab K."/>
            <person name="Sutthacheep M."/>
            <person name="Yeemin T."/>
            <person name="Harunari E."/>
            <person name="Igarashi Y."/>
            <person name="Kanchanasin P."/>
            <person name="Tanasupawat S."/>
            <person name="Phongsopitanun W."/>
        </authorList>
    </citation>
    <scope>NUCLEOTIDE SEQUENCE [LARGE SCALE GENOMIC DNA]</scope>
    <source>
        <strain evidence="7 8">J2-2</strain>
    </source>
</reference>
<evidence type="ECO:0000313" key="7">
    <source>
        <dbReference type="EMBL" id="MBT0773518.1"/>
    </source>
</evidence>
<organism evidence="7 8">
    <name type="scientific">Kineosporia corallincola</name>
    <dbReference type="NCBI Taxonomy" id="2835133"/>
    <lineage>
        <taxon>Bacteria</taxon>
        <taxon>Bacillati</taxon>
        <taxon>Actinomycetota</taxon>
        <taxon>Actinomycetes</taxon>
        <taxon>Kineosporiales</taxon>
        <taxon>Kineosporiaceae</taxon>
        <taxon>Kineosporia</taxon>
    </lineage>
</organism>
<dbReference type="Proteomes" id="UP001197247">
    <property type="component" value="Unassembled WGS sequence"/>
</dbReference>
<dbReference type="EMBL" id="JAHBAY010000017">
    <property type="protein sequence ID" value="MBT0773518.1"/>
    <property type="molecule type" value="Genomic_DNA"/>
</dbReference>
<dbReference type="Gene3D" id="3.40.50.720">
    <property type="entry name" value="NAD(P)-binding Rossmann-like Domain"/>
    <property type="match status" value="2"/>
</dbReference>
<feature type="domain" description="D-isomer specific 2-hydroxyacid dehydrogenase catalytic" evidence="5">
    <location>
        <begin position="11"/>
        <end position="312"/>
    </location>
</feature>
<dbReference type="PROSITE" id="PS00671">
    <property type="entry name" value="D_2_HYDROXYACID_DH_3"/>
    <property type="match status" value="1"/>
</dbReference>
<gene>
    <name evidence="7" type="ORF">KIH74_31515</name>
</gene>
<dbReference type="CDD" id="cd05301">
    <property type="entry name" value="GDH"/>
    <property type="match status" value="1"/>
</dbReference>
<dbReference type="SUPFAM" id="SSF51735">
    <property type="entry name" value="NAD(P)-binding Rossmann-fold domains"/>
    <property type="match status" value="1"/>
</dbReference>
<proteinExistence type="inferred from homology"/>
<dbReference type="InterPro" id="IPR006140">
    <property type="entry name" value="D-isomer_DH_NAD-bd"/>
</dbReference>
<dbReference type="Pfam" id="PF00389">
    <property type="entry name" value="2-Hacid_dh"/>
    <property type="match status" value="1"/>
</dbReference>
<comment type="caution">
    <text evidence="7">The sequence shown here is derived from an EMBL/GenBank/DDBJ whole genome shotgun (WGS) entry which is preliminary data.</text>
</comment>
<evidence type="ECO:0000256" key="2">
    <source>
        <dbReference type="ARBA" id="ARBA00023002"/>
    </source>
</evidence>
<evidence type="ECO:0000256" key="4">
    <source>
        <dbReference type="RuleBase" id="RU003719"/>
    </source>
</evidence>
<dbReference type="InterPro" id="IPR036291">
    <property type="entry name" value="NAD(P)-bd_dom_sf"/>
</dbReference>
<evidence type="ECO:0000259" key="6">
    <source>
        <dbReference type="Pfam" id="PF02826"/>
    </source>
</evidence>
<accession>A0ABS5TRU7</accession>
<evidence type="ECO:0000313" key="8">
    <source>
        <dbReference type="Proteomes" id="UP001197247"/>
    </source>
</evidence>
<dbReference type="PANTHER" id="PTHR10996">
    <property type="entry name" value="2-HYDROXYACID DEHYDROGENASE-RELATED"/>
    <property type="match status" value="1"/>
</dbReference>
<dbReference type="InterPro" id="IPR050223">
    <property type="entry name" value="D-isomer_2-hydroxyacid_DH"/>
</dbReference>
<dbReference type="SUPFAM" id="SSF52283">
    <property type="entry name" value="Formate/glycerate dehydrogenase catalytic domain-like"/>
    <property type="match status" value="1"/>
</dbReference>
<dbReference type="PROSITE" id="PS00065">
    <property type="entry name" value="D_2_HYDROXYACID_DH_1"/>
    <property type="match status" value="1"/>
</dbReference>
<keyword evidence="3" id="KW-0520">NAD</keyword>
<dbReference type="InterPro" id="IPR029753">
    <property type="entry name" value="D-isomer_DH_CS"/>
</dbReference>
<sequence>MSQPTVFVSAPVPDDLLEELAREFDVVAVPPGTTQDLGRYGSPVGWLMGGGTPIDAGVLAQLPDLKVVSNSGVGYDSLVMDDIRAAGVIAANTPGVLDNAVAEIALGLVLSLGRGIVGFDRFTRDGRWADGAAPLTRDVHGKTVGVLGMGRIGKRVAQLLQPLGVSVIYHNRARRPEIDESGLAQWREREAFFAESDFVVVLVPLSPQTRGYVGAADLARMQPTAYLINLARGAVVDTPALVEAIRSGQIAGAGLDVFDVEPLPLDDELQTLPNVILLPHIGSATAETRRAMSELAVRNLRNGSLGQPVETPIP</sequence>
<evidence type="ECO:0000256" key="1">
    <source>
        <dbReference type="ARBA" id="ARBA00005854"/>
    </source>
</evidence>
<dbReference type="RefSeq" id="WP_214160059.1">
    <property type="nucleotide sequence ID" value="NZ_JAHBAY010000017.1"/>
</dbReference>
<keyword evidence="8" id="KW-1185">Reference proteome</keyword>
<name>A0ABS5TRU7_9ACTN</name>
<dbReference type="Pfam" id="PF02826">
    <property type="entry name" value="2-Hacid_dh_C"/>
    <property type="match status" value="1"/>
</dbReference>
<feature type="domain" description="D-isomer specific 2-hydroxyacid dehydrogenase NAD-binding" evidence="6">
    <location>
        <begin position="106"/>
        <end position="282"/>
    </location>
</feature>
<keyword evidence="2 4" id="KW-0560">Oxidoreductase</keyword>
<protein>
    <submittedName>
        <fullName evidence="7">D-glycerate dehydrogenase</fullName>
    </submittedName>
</protein>
<dbReference type="InterPro" id="IPR029752">
    <property type="entry name" value="D-isomer_DH_CS1"/>
</dbReference>